<reference evidence="1" key="2">
    <citation type="submission" date="2025-09" db="UniProtKB">
        <authorList>
            <consortium name="Ensembl"/>
        </authorList>
    </citation>
    <scope>IDENTIFICATION</scope>
</reference>
<evidence type="ECO:0000313" key="1">
    <source>
        <dbReference type="Ensembl" id="ENSCSRP00000010037.1"/>
    </source>
</evidence>
<sequence>PLPHPGSPLGVCVKRDRVSLSRPGYPRTPELKRSAGLSLPRCWDHRHQPRARLGSVSPASSFRRCW</sequence>
<name>A0A8C3S5L4_CHESE</name>
<accession>A0A8C3S5L4</accession>
<dbReference type="Proteomes" id="UP000694403">
    <property type="component" value="Unplaced"/>
</dbReference>
<protein>
    <submittedName>
        <fullName evidence="1">Uncharacterized protein</fullName>
    </submittedName>
</protein>
<dbReference type="Ensembl" id="ENSCSRT00000010396.1">
    <property type="protein sequence ID" value="ENSCSRP00000010037.1"/>
    <property type="gene ID" value="ENSCSRG00000007508.1"/>
</dbReference>
<evidence type="ECO:0000313" key="2">
    <source>
        <dbReference type="Proteomes" id="UP000694403"/>
    </source>
</evidence>
<keyword evidence="2" id="KW-1185">Reference proteome</keyword>
<dbReference type="AlphaFoldDB" id="A0A8C3S5L4"/>
<organism evidence="1 2">
    <name type="scientific">Chelydra serpentina</name>
    <name type="common">Snapping turtle</name>
    <name type="synonym">Testudo serpentina</name>
    <dbReference type="NCBI Taxonomy" id="8475"/>
    <lineage>
        <taxon>Eukaryota</taxon>
        <taxon>Metazoa</taxon>
        <taxon>Chordata</taxon>
        <taxon>Craniata</taxon>
        <taxon>Vertebrata</taxon>
        <taxon>Euteleostomi</taxon>
        <taxon>Archelosauria</taxon>
        <taxon>Testudinata</taxon>
        <taxon>Testudines</taxon>
        <taxon>Cryptodira</taxon>
        <taxon>Durocryptodira</taxon>
        <taxon>Americhelydia</taxon>
        <taxon>Chelydroidea</taxon>
        <taxon>Chelydridae</taxon>
        <taxon>Chelydra</taxon>
    </lineage>
</organism>
<reference evidence="1" key="1">
    <citation type="submission" date="2025-08" db="UniProtKB">
        <authorList>
            <consortium name="Ensembl"/>
        </authorList>
    </citation>
    <scope>IDENTIFICATION</scope>
</reference>
<proteinExistence type="predicted"/>